<dbReference type="GO" id="GO:0005634">
    <property type="term" value="C:nucleus"/>
    <property type="evidence" value="ECO:0007669"/>
    <property type="project" value="TreeGrafter"/>
</dbReference>
<reference evidence="2 3" key="1">
    <citation type="submission" date="2016-03" db="EMBL/GenBank/DDBJ databases">
        <authorList>
            <person name="Devillers H."/>
        </authorList>
    </citation>
    <scope>NUCLEOTIDE SEQUENCE [LARGE SCALE GENOMIC DNA]</scope>
    <source>
        <strain evidence="2">CBS 6772</strain>
    </source>
</reference>
<feature type="domain" description="Lariat debranching enzyme C-terminal" evidence="1">
    <location>
        <begin position="264"/>
        <end position="382"/>
    </location>
</feature>
<dbReference type="EMBL" id="LT598487">
    <property type="protein sequence ID" value="SCV99523.1"/>
    <property type="molecule type" value="Genomic_DNA"/>
</dbReference>
<dbReference type="GO" id="GO:0000398">
    <property type="term" value="P:mRNA splicing, via spliceosome"/>
    <property type="evidence" value="ECO:0007669"/>
    <property type="project" value="TreeGrafter"/>
</dbReference>
<sequence>MAKLRIAIQGCAHGELQNIYDLITKRYGDQMPDLLLILGDFQSLRGEEDLSSISVPPKYARLGDFQDYYSGLKIAPLPTIFIGGNHESMRQLMELPHGGFVARNIYYIGFSGSLIVRGVRISGLSGIYKPHDFLRKRPSLKDVQTDGWTRHVRSLYHVRDSDVSPLFMLPNVDIMMTHDWPQGIAFHGDIKTLLKRKPFFKKDIDSGRLGSPISWQLLRSITPHWWLSAHLHIKFEAEVSSGKRAREVQGSNPDEIDLDLDGLTKEKVHDESEPSIPAITRFLALDKCGRGRQHLELIEIDVDTAHPTYDPEALHLYADPEFLANVRFLEQQPPAKSFTNLDFLELKRQRGDLAEVNWDHYNLDRFADSTERQQTDKYRDLIEACECIKLST</sequence>
<protein>
    <submittedName>
        <fullName evidence="2">LAFE_0A05028g1_1</fullName>
    </submittedName>
</protein>
<dbReference type="SMART" id="SM01124">
    <property type="entry name" value="DBR1"/>
    <property type="match status" value="1"/>
</dbReference>
<dbReference type="InterPro" id="IPR004843">
    <property type="entry name" value="Calcineurin-like_PHP"/>
</dbReference>
<organism evidence="2 3">
    <name type="scientific">Lachancea fermentati</name>
    <name type="common">Zygosaccharomyces fermentati</name>
    <dbReference type="NCBI Taxonomy" id="4955"/>
    <lineage>
        <taxon>Eukaryota</taxon>
        <taxon>Fungi</taxon>
        <taxon>Dikarya</taxon>
        <taxon>Ascomycota</taxon>
        <taxon>Saccharomycotina</taxon>
        <taxon>Saccharomycetes</taxon>
        <taxon>Saccharomycetales</taxon>
        <taxon>Saccharomycetaceae</taxon>
        <taxon>Lachancea</taxon>
    </lineage>
</organism>
<dbReference type="SUPFAM" id="SSF56300">
    <property type="entry name" value="Metallo-dependent phosphatases"/>
    <property type="match status" value="1"/>
</dbReference>
<dbReference type="OrthoDB" id="407609at2759"/>
<evidence type="ECO:0000313" key="3">
    <source>
        <dbReference type="Proteomes" id="UP000190831"/>
    </source>
</evidence>
<gene>
    <name evidence="2" type="ORF">LAFE_0A05028G</name>
</gene>
<dbReference type="Pfam" id="PF00149">
    <property type="entry name" value="Metallophos"/>
    <property type="match status" value="1"/>
</dbReference>
<dbReference type="InterPro" id="IPR029052">
    <property type="entry name" value="Metallo-depent_PP-like"/>
</dbReference>
<dbReference type="Proteomes" id="UP000190831">
    <property type="component" value="Chromosome A"/>
</dbReference>
<name>A0A1G4M6R0_LACFM</name>
<accession>A0A1G4M6R0</accession>
<evidence type="ECO:0000259" key="1">
    <source>
        <dbReference type="SMART" id="SM01124"/>
    </source>
</evidence>
<dbReference type="Pfam" id="PF05011">
    <property type="entry name" value="DBR1"/>
    <property type="match status" value="1"/>
</dbReference>
<dbReference type="GO" id="GO:0008419">
    <property type="term" value="F:RNA lariat debranching enzyme activity"/>
    <property type="evidence" value="ECO:0007669"/>
    <property type="project" value="TreeGrafter"/>
</dbReference>
<evidence type="ECO:0000313" key="2">
    <source>
        <dbReference type="EMBL" id="SCV99523.1"/>
    </source>
</evidence>
<dbReference type="PANTHER" id="PTHR12849">
    <property type="entry name" value="RNA LARIAT DEBRANCHING ENZYME"/>
    <property type="match status" value="1"/>
</dbReference>
<proteinExistence type="predicted"/>
<keyword evidence="3" id="KW-1185">Reference proteome</keyword>
<dbReference type="AlphaFoldDB" id="A0A1G4M6R0"/>
<dbReference type="STRING" id="4955.A0A1G4M6R0"/>
<dbReference type="PANTHER" id="PTHR12849:SF0">
    <property type="entry name" value="LARIAT DEBRANCHING ENZYME"/>
    <property type="match status" value="1"/>
</dbReference>
<dbReference type="InterPro" id="IPR007708">
    <property type="entry name" value="DBR1_C"/>
</dbReference>
<dbReference type="OMA" id="KWWFSAH"/>